<comment type="caution">
    <text evidence="1">The sequence shown here is derived from an EMBL/GenBank/DDBJ whole genome shotgun (WGS) entry which is preliminary data.</text>
</comment>
<evidence type="ECO:0008006" key="3">
    <source>
        <dbReference type="Google" id="ProtNLM"/>
    </source>
</evidence>
<dbReference type="Proteomes" id="UP001597197">
    <property type="component" value="Unassembled WGS sequence"/>
</dbReference>
<reference evidence="2" key="1">
    <citation type="journal article" date="2019" name="Int. J. Syst. Evol. Microbiol.">
        <title>The Global Catalogue of Microorganisms (GCM) 10K type strain sequencing project: providing services to taxonomists for standard genome sequencing and annotation.</title>
        <authorList>
            <consortium name="The Broad Institute Genomics Platform"/>
            <consortium name="The Broad Institute Genome Sequencing Center for Infectious Disease"/>
            <person name="Wu L."/>
            <person name="Ma J."/>
        </authorList>
    </citation>
    <scope>NUCLEOTIDE SEQUENCE [LARGE SCALE GENOMIC DNA]</scope>
    <source>
        <strain evidence="2">CGMCC 1.15795</strain>
    </source>
</reference>
<evidence type="ECO:0000313" key="2">
    <source>
        <dbReference type="Proteomes" id="UP001597197"/>
    </source>
</evidence>
<protein>
    <recommendedName>
        <fullName evidence="3">Outer membrane protein beta-barrel domain-containing protein</fullName>
    </recommendedName>
</protein>
<gene>
    <name evidence="1" type="ORF">ACFSDX_16925</name>
</gene>
<keyword evidence="2" id="KW-1185">Reference proteome</keyword>
<evidence type="ECO:0000313" key="1">
    <source>
        <dbReference type="EMBL" id="MFD1874130.1"/>
    </source>
</evidence>
<dbReference type="EMBL" id="JBHUFD010000006">
    <property type="protein sequence ID" value="MFD1874130.1"/>
    <property type="molecule type" value="Genomic_DNA"/>
</dbReference>
<accession>A0ABW4QXB8</accession>
<name>A0ABW4QXB8_9BACT</name>
<organism evidence="1 2">
    <name type="scientific">Hymenobacter bucti</name>
    <dbReference type="NCBI Taxonomy" id="1844114"/>
    <lineage>
        <taxon>Bacteria</taxon>
        <taxon>Pseudomonadati</taxon>
        <taxon>Bacteroidota</taxon>
        <taxon>Cytophagia</taxon>
        <taxon>Cytophagales</taxon>
        <taxon>Hymenobacteraceae</taxon>
        <taxon>Hymenobacter</taxon>
    </lineage>
</organism>
<proteinExistence type="predicted"/>
<dbReference type="RefSeq" id="WP_382315650.1">
    <property type="nucleotide sequence ID" value="NZ_JBHUFD010000006.1"/>
</dbReference>
<sequence>MKVFIRLKAQIKRVGGPALLAGYLSAATCRGQGLGGQLASGGRRPPRFSPSVSIDNRNSFVQASAVRIIGVNVGVMPRGKPYRLGLGAYTLRRSYADLYTYAGRGKNRKLKDTLTPALSLTYFTPNFAYTFLNRRFIELSVPVDIGLGRSHYTVTDEKGKVTTDSRGLFIPAEVGVGVLLKPTRWVGISGAAGYRLSLKEIDYQEDFNGWYYSYRLNLFVGAIWHDWRAHRQRVRARRAAGAAPVAAPGKAENP</sequence>